<evidence type="ECO:0000313" key="1">
    <source>
        <dbReference type="EMBL" id="VTN15519.1"/>
    </source>
</evidence>
<evidence type="ECO:0000313" key="2">
    <source>
        <dbReference type="Proteomes" id="UP000339249"/>
    </source>
</evidence>
<name>A0A4U9D9R2_RAOTE</name>
<accession>A0A4U9D9R2</accession>
<dbReference type="Proteomes" id="UP000339249">
    <property type="component" value="Unassembled WGS sequence"/>
</dbReference>
<organism evidence="1 2">
    <name type="scientific">Raoultella terrigena</name>
    <name type="common">Klebsiella terrigena</name>
    <dbReference type="NCBI Taxonomy" id="577"/>
    <lineage>
        <taxon>Bacteria</taxon>
        <taxon>Pseudomonadati</taxon>
        <taxon>Pseudomonadota</taxon>
        <taxon>Gammaproteobacteria</taxon>
        <taxon>Enterobacterales</taxon>
        <taxon>Enterobacteriaceae</taxon>
        <taxon>Klebsiella/Raoultella group</taxon>
        <taxon>Raoultella</taxon>
    </lineage>
</organism>
<reference evidence="1 2" key="1">
    <citation type="submission" date="2019-04" db="EMBL/GenBank/DDBJ databases">
        <authorList>
            <consortium name="Pathogen Informatics"/>
        </authorList>
    </citation>
    <scope>NUCLEOTIDE SEQUENCE [LARGE SCALE GENOMIC DNA]</scope>
    <source>
        <strain evidence="1 2">NCTC9185</strain>
    </source>
</reference>
<gene>
    <name evidence="1" type="ORF">NCTC9185_07607</name>
</gene>
<dbReference type="EMBL" id="CABDVU010000001">
    <property type="protein sequence ID" value="VTN15519.1"/>
    <property type="molecule type" value="Genomic_DNA"/>
</dbReference>
<protein>
    <recommendedName>
        <fullName evidence="3">Phage tail tape measure protein, TP901 family, core region</fullName>
    </recommendedName>
</protein>
<evidence type="ECO:0008006" key="3">
    <source>
        <dbReference type="Google" id="ProtNLM"/>
    </source>
</evidence>
<dbReference type="AlphaFoldDB" id="A0A4U9D9R2"/>
<proteinExistence type="predicted"/>
<sequence>MSVRDFTQLAGAMRILGADSESAASSIEGIFKALNEAASGKNAGVMAAMTQIGAQIEKNSDGSVNTLKHWSRLRKFSQPCDLTSKNPLLTGWV</sequence>